<reference evidence="1 2" key="1">
    <citation type="submission" date="2018-10" db="EMBL/GenBank/DDBJ databases">
        <title>Draft Genome Sequence of Ralstonia pseudosolanacearum (R. solanacearum phylotype I) Strain Tg03 Isolated from Luffa cylindrica in China.</title>
        <authorList>
            <person name="Yuan G.-Q."/>
            <person name="Li Q.-Q."/>
            <person name="Zhang Y.-W."/>
        </authorList>
    </citation>
    <scope>NUCLEOTIDE SEQUENCE [LARGE SCALE GENOMIC DNA]</scope>
    <source>
        <strain evidence="1 2">Tg03</strain>
    </source>
</reference>
<dbReference type="EMBL" id="RJTL01000082">
    <property type="protein sequence ID" value="RNL99757.1"/>
    <property type="molecule type" value="Genomic_DNA"/>
</dbReference>
<sequence>MGSVNTRKPPELFNTPFELGLRMVYLLFALRPGGADLQKLVLLDYAIVYSHDVGGPASLHTPVPYRNAELFSRRERIEQGLYLMSTRGLVDVVLDDRGMTYVAGPSSFTLVGSLSSRYWRELEERCAWVAERFGATDSTELLRLFSDSGHLWGAEFESAHQMRLL</sequence>
<dbReference type="Pfam" id="PF20288">
    <property type="entry name" value="MC2"/>
    <property type="match status" value="1"/>
</dbReference>
<evidence type="ECO:0000313" key="2">
    <source>
        <dbReference type="Proteomes" id="UP000271222"/>
    </source>
</evidence>
<organism evidence="1 2">
    <name type="scientific">Ralstonia pseudosolanacearum</name>
    <dbReference type="NCBI Taxonomy" id="1310165"/>
    <lineage>
        <taxon>Bacteria</taxon>
        <taxon>Pseudomonadati</taxon>
        <taxon>Pseudomonadota</taxon>
        <taxon>Betaproteobacteria</taxon>
        <taxon>Burkholderiales</taxon>
        <taxon>Burkholderiaceae</taxon>
        <taxon>Ralstonia</taxon>
        <taxon>Ralstonia solanacearum species complex</taxon>
    </lineage>
</organism>
<dbReference type="OrthoDB" id="8662245at2"/>
<evidence type="ECO:0000313" key="1">
    <source>
        <dbReference type="EMBL" id="RNL99757.1"/>
    </source>
</evidence>
<accession>A0A454TIJ1</accession>
<name>A0A454TIJ1_9RALS</name>
<dbReference type="InterPro" id="IPR046904">
    <property type="entry name" value="ABC-3C_MC2"/>
</dbReference>
<protein>
    <submittedName>
        <fullName evidence="1">Threonine transporter RhtB</fullName>
    </submittedName>
</protein>
<gene>
    <name evidence="1" type="ORF">EGA29_25560</name>
</gene>
<dbReference type="RefSeq" id="WP_058908796.1">
    <property type="nucleotide sequence ID" value="NZ_JAAWVG010000078.1"/>
</dbReference>
<proteinExistence type="predicted"/>
<dbReference type="Proteomes" id="UP000271222">
    <property type="component" value="Unassembled WGS sequence"/>
</dbReference>
<comment type="caution">
    <text evidence="1">The sequence shown here is derived from an EMBL/GenBank/DDBJ whole genome shotgun (WGS) entry which is preliminary data.</text>
</comment>
<dbReference type="AlphaFoldDB" id="A0A454TIJ1"/>